<name>A0A238F6Q8_9BASI</name>
<organism evidence="4 5">
    <name type="scientific">Microbotryum intermedium</name>
    <dbReference type="NCBI Taxonomy" id="269621"/>
    <lineage>
        <taxon>Eukaryota</taxon>
        <taxon>Fungi</taxon>
        <taxon>Dikarya</taxon>
        <taxon>Basidiomycota</taxon>
        <taxon>Pucciniomycotina</taxon>
        <taxon>Microbotryomycetes</taxon>
        <taxon>Microbotryales</taxon>
        <taxon>Microbotryaceae</taxon>
        <taxon>Microbotryum</taxon>
    </lineage>
</organism>
<dbReference type="InterPro" id="IPR019734">
    <property type="entry name" value="TPR_rpt"/>
</dbReference>
<dbReference type="SMART" id="SM00028">
    <property type="entry name" value="TPR"/>
    <property type="match status" value="6"/>
</dbReference>
<dbReference type="InterPro" id="IPR051722">
    <property type="entry name" value="Endocytosis_PI4K-reg_protein"/>
</dbReference>
<evidence type="ECO:0000313" key="5">
    <source>
        <dbReference type="Proteomes" id="UP000198372"/>
    </source>
</evidence>
<dbReference type="PANTHER" id="PTHR23083:SF464">
    <property type="entry name" value="TETRATRICOPEPTIDE REPEAT DOMAIN 7, ISOFORM A"/>
    <property type="match status" value="1"/>
</dbReference>
<feature type="compositionally biased region" description="Polar residues" evidence="3">
    <location>
        <begin position="32"/>
        <end position="46"/>
    </location>
</feature>
<dbReference type="AlphaFoldDB" id="A0A238F6Q8"/>
<gene>
    <name evidence="4" type="ORF">BQ2448_560</name>
</gene>
<evidence type="ECO:0000313" key="4">
    <source>
        <dbReference type="EMBL" id="SCV68439.1"/>
    </source>
</evidence>
<comment type="similarity">
    <text evidence="2">Belongs to the YPP1 family.</text>
</comment>
<dbReference type="STRING" id="269621.A0A238F6Q8"/>
<dbReference type="PANTHER" id="PTHR23083">
    <property type="entry name" value="TETRATRICOPEPTIDE REPEAT PROTEIN, TPR"/>
    <property type="match status" value="1"/>
</dbReference>
<proteinExistence type="inferred from homology"/>
<feature type="compositionally biased region" description="Polar residues" evidence="3">
    <location>
        <begin position="627"/>
        <end position="642"/>
    </location>
</feature>
<feature type="compositionally biased region" description="Polar residues" evidence="3">
    <location>
        <begin position="316"/>
        <end position="333"/>
    </location>
</feature>
<protein>
    <submittedName>
        <fullName evidence="4">BQ2448_560 protein</fullName>
    </submittedName>
</protein>
<evidence type="ECO:0000256" key="1">
    <source>
        <dbReference type="ARBA" id="ARBA00002550"/>
    </source>
</evidence>
<dbReference type="Proteomes" id="UP000198372">
    <property type="component" value="Unassembled WGS sequence"/>
</dbReference>
<accession>A0A238F6Q8</accession>
<feature type="compositionally biased region" description="Acidic residues" evidence="3">
    <location>
        <begin position="612"/>
        <end position="623"/>
    </location>
</feature>
<feature type="region of interest" description="Disordered" evidence="3">
    <location>
        <begin position="612"/>
        <end position="645"/>
    </location>
</feature>
<feature type="region of interest" description="Disordered" evidence="3">
    <location>
        <begin position="314"/>
        <end position="333"/>
    </location>
</feature>
<dbReference type="EMBL" id="FMSP01000003">
    <property type="protein sequence ID" value="SCV68439.1"/>
    <property type="molecule type" value="Genomic_DNA"/>
</dbReference>
<dbReference type="OrthoDB" id="29013at2759"/>
<evidence type="ECO:0000256" key="2">
    <source>
        <dbReference type="ARBA" id="ARBA00038251"/>
    </source>
</evidence>
<sequence>MSSSKGSMYSTTLDQARRLALWTEAHPAHSSGKVNSPVETGSSGSSDKGMDWKELVRKFTKHNPQRPITAATAQTDQLLHSLLARAAAASSYSPSTSHALDNPGQAPAWPPLVRIDDRPDILASLAALEAALRHNQGKEVERNSAAIVSAYGLYSVGEFDRAVNELRQVDKGLPSGGDFEAYDLTLSVLANATEGFAHERLGKVDEAIAAYTRAAKVYEDACAVLSARNSPLDDVELHVVGEAALYRLCLHSKAMSDPRVAYSHHRLYVRRATAISAAQKKSPRRAASTELFPGSKALVIQRGFRKLMKQAGQYEAPSSGSSQEANLRSSTSLPKAGEINKPYLMFLDEVAEGWRRNGAGRDGAAEVVEVMYNALTHTFQSHRLLRHLARALVALGQYDEAGKAVRLYFELWNKARETDAAQVAKAIRRLRDDSAPRSEHDDEREDRYANDFDSDGDFVETAAWGTRLFCKYINDPKFGLKLAKRAKEVFDEKKDRRLAEDNVALSKIERACGVALGALTAKEADVESRPRQHAEALKHLETAAQLDPNSWETLYHLAYQLAELRQIGPALDRARQAAALNNSSKQVWHLLGLLVAAQKDLGEALQVIETSLDDDDEDAEEDALVNGSRNSAHSHPKSNSVENGLDRFEFSSDDTQRLQVEFSMRMTRNVVIEAMEGPEAALIDQQQLLADFSRSFAQVRDAPELKIVADLLPIDTTNGAPLARRKSISLGRARSMRGGVKGNDEAESVSGPALSVSMNPRATKLLIDLWLMSAASYRRAHKLEDSRGAIAEAEALSPNDADVWTQLALYRLAKNELKAARSCLIKALSFQTDHVPAVILMARVYLAEPVPSSTTSTTPSTTPAATNPKLPFAEALLDTLTKRYGWDVPEAWFELSKCYKGSGRTQREKECLVWALQLEETRSVRPLSAVPRLL</sequence>
<dbReference type="Gene3D" id="1.25.40.10">
    <property type="entry name" value="Tetratricopeptide repeat domain"/>
    <property type="match status" value="2"/>
</dbReference>
<reference evidence="5" key="1">
    <citation type="submission" date="2016-09" db="EMBL/GenBank/DDBJ databases">
        <authorList>
            <person name="Jeantristanb JTB J.-T."/>
            <person name="Ricardo R."/>
        </authorList>
    </citation>
    <scope>NUCLEOTIDE SEQUENCE [LARGE SCALE GENOMIC DNA]</scope>
</reference>
<evidence type="ECO:0000256" key="3">
    <source>
        <dbReference type="SAM" id="MobiDB-lite"/>
    </source>
</evidence>
<dbReference type="InterPro" id="IPR011990">
    <property type="entry name" value="TPR-like_helical_dom_sf"/>
</dbReference>
<feature type="region of interest" description="Disordered" evidence="3">
    <location>
        <begin position="23"/>
        <end position="49"/>
    </location>
</feature>
<keyword evidence="5" id="KW-1185">Reference proteome</keyword>
<comment type="function">
    <text evidence="1">Involved in endocytosis.</text>
</comment>
<dbReference type="SUPFAM" id="SSF48452">
    <property type="entry name" value="TPR-like"/>
    <property type="match status" value="3"/>
</dbReference>